<feature type="transmembrane region" description="Helical" evidence="8">
    <location>
        <begin position="55"/>
        <end position="75"/>
    </location>
</feature>
<comment type="subcellular location">
    <subcellularLocation>
        <location evidence="1">Membrane</location>
        <topology evidence="1">Multi-pass membrane protein</topology>
    </subcellularLocation>
</comment>
<dbReference type="GO" id="GO:0015204">
    <property type="term" value="F:urea transmembrane transporter activity"/>
    <property type="evidence" value="ECO:0007669"/>
    <property type="project" value="InterPro"/>
</dbReference>
<keyword evidence="5 8" id="KW-0472">Membrane</keyword>
<feature type="region of interest" description="Disordered" evidence="7">
    <location>
        <begin position="544"/>
        <end position="565"/>
    </location>
</feature>
<dbReference type="EMBL" id="CAJPDS010000130">
    <property type="protein sequence ID" value="CAF9939370.1"/>
    <property type="molecule type" value="Genomic_DNA"/>
</dbReference>
<dbReference type="GO" id="GO:0005886">
    <property type="term" value="C:plasma membrane"/>
    <property type="evidence" value="ECO:0007669"/>
    <property type="project" value="TreeGrafter"/>
</dbReference>
<dbReference type="Proteomes" id="UP000664521">
    <property type="component" value="Unassembled WGS sequence"/>
</dbReference>
<evidence type="ECO:0000256" key="6">
    <source>
        <dbReference type="RuleBase" id="RU362091"/>
    </source>
</evidence>
<evidence type="ECO:0000313" key="9">
    <source>
        <dbReference type="EMBL" id="CAF9939370.1"/>
    </source>
</evidence>
<dbReference type="CDD" id="cd11476">
    <property type="entry name" value="SLC5sbd_DUR3"/>
    <property type="match status" value="1"/>
</dbReference>
<evidence type="ECO:0000256" key="2">
    <source>
        <dbReference type="ARBA" id="ARBA00006434"/>
    </source>
</evidence>
<feature type="compositionally biased region" description="Polar residues" evidence="7">
    <location>
        <begin position="544"/>
        <end position="559"/>
    </location>
</feature>
<keyword evidence="3 8" id="KW-0812">Transmembrane</keyword>
<feature type="transmembrane region" description="Helical" evidence="8">
    <location>
        <begin position="642"/>
        <end position="666"/>
    </location>
</feature>
<protein>
    <recommendedName>
        <fullName evidence="11">Urea active transporter</fullName>
    </recommendedName>
</protein>
<feature type="transmembrane region" description="Helical" evidence="8">
    <location>
        <begin position="499"/>
        <end position="519"/>
    </location>
</feature>
<dbReference type="Pfam" id="PF00474">
    <property type="entry name" value="SSF"/>
    <property type="match status" value="1"/>
</dbReference>
<feature type="transmembrane region" description="Helical" evidence="8">
    <location>
        <begin position="291"/>
        <end position="314"/>
    </location>
</feature>
<dbReference type="PANTHER" id="PTHR46154">
    <property type="match status" value="1"/>
</dbReference>
<dbReference type="InterPro" id="IPR031155">
    <property type="entry name" value="DUR"/>
</dbReference>
<feature type="transmembrane region" description="Helical" evidence="8">
    <location>
        <begin position="611"/>
        <end position="630"/>
    </location>
</feature>
<feature type="transmembrane region" description="Helical" evidence="8">
    <location>
        <begin position="15"/>
        <end position="35"/>
    </location>
</feature>
<feature type="transmembrane region" description="Helical" evidence="8">
    <location>
        <begin position="460"/>
        <end position="479"/>
    </location>
</feature>
<dbReference type="InterPro" id="IPR001734">
    <property type="entry name" value="Na/solute_symporter"/>
</dbReference>
<evidence type="ECO:0000256" key="4">
    <source>
        <dbReference type="ARBA" id="ARBA00022989"/>
    </source>
</evidence>
<feature type="transmembrane region" description="Helical" evidence="8">
    <location>
        <begin position="162"/>
        <end position="187"/>
    </location>
</feature>
<dbReference type="PROSITE" id="PS50283">
    <property type="entry name" value="NA_SOLUT_SYMP_3"/>
    <property type="match status" value="1"/>
</dbReference>
<evidence type="ECO:0000256" key="1">
    <source>
        <dbReference type="ARBA" id="ARBA00004141"/>
    </source>
</evidence>
<dbReference type="InterPro" id="IPR038377">
    <property type="entry name" value="Na/Glc_symporter_sf"/>
</dbReference>
<dbReference type="PANTHER" id="PTHR46154:SF3">
    <property type="entry name" value="DUR32P"/>
    <property type="match status" value="1"/>
</dbReference>
<evidence type="ECO:0000256" key="5">
    <source>
        <dbReference type="ARBA" id="ARBA00023136"/>
    </source>
</evidence>
<keyword evidence="4 8" id="KW-1133">Transmembrane helix</keyword>
<comment type="similarity">
    <text evidence="2 6">Belongs to the sodium:solute symporter (SSF) (TC 2.A.21) family.</text>
</comment>
<feature type="transmembrane region" description="Helical" evidence="8">
    <location>
        <begin position="403"/>
        <end position="425"/>
    </location>
</feature>
<evidence type="ECO:0000313" key="10">
    <source>
        <dbReference type="Proteomes" id="UP000664521"/>
    </source>
</evidence>
<feature type="transmembrane region" description="Helical" evidence="8">
    <location>
        <begin position="95"/>
        <end position="114"/>
    </location>
</feature>
<dbReference type="Gene3D" id="1.20.1730.10">
    <property type="entry name" value="Sodium/glucose cotransporter"/>
    <property type="match status" value="1"/>
</dbReference>
<evidence type="ECO:0000256" key="3">
    <source>
        <dbReference type="ARBA" id="ARBA00022692"/>
    </source>
</evidence>
<accession>A0A8H3J266</accession>
<gene>
    <name evidence="9" type="ORF">HETSPECPRED_001760</name>
</gene>
<sequence>MSDVGDGVSLLSQGTGYGVIIGLGILFAAVILFAVKIQKLYLMEDSGRSEMFMVANRSVGTGLTCSAVFSSWMWINETVFSSVVCYQFGLAAPMWFGTGLSFQIALMAVLGVLAKMRAPHAHTSLEIVRKRYGNSGHVVFTALNLINNIFGCSSMILAGSQLVVGITGMHLAAATILIPFGVVLYTAVGGIKATFLTDFLHTTIAIILIIFFTLSVLTNEHIGGLGGLYDKVTASAADHYVVGNYAGSLLSFKSKGAIMFGLILKFGNLALVTMDTAFWQKSFASEVQSTVPGYDLAALAIFAVPWGLGTVFGLSARVIEKLPVSPTYPQGFTAAEVASGFVMPYTIKALLGSGPTVGMLLLLFMAVTSTVSSSMIAVSSIISFDIYRTYINPKATDKQVVNVSHLGVVFHGIFISGFALMLSYGGANISWVNYFSPILTCPGIFPLIFTLMWSRQSKPAAIVAPILGLISGVSVWLATAQSIYGGISFATTVELAPSLYGSIASLFSPILYSVIISYFTPERFDWREFLRIDLVQDESTLSVSDLSSPDESVAAYSTPNDKEQEKTSLAVNAVERPVENSAADGSATPATELVHPLDEKALQDLRRWYKIAWIFLIVIVALTFVVWPMPLYRDYIFTKPFFSGWVTVSIFWQFFALLAVVVYPVFDGRHEIAKSVQGLRKSLGNQLGGKNR</sequence>
<feature type="transmembrane region" description="Helical" evidence="8">
    <location>
        <begin position="135"/>
        <end position="156"/>
    </location>
</feature>
<comment type="caution">
    <text evidence="9">The sequence shown here is derived from an EMBL/GenBank/DDBJ whole genome shotgun (WGS) entry which is preliminary data.</text>
</comment>
<reference evidence="9" key="1">
    <citation type="submission" date="2021-03" db="EMBL/GenBank/DDBJ databases">
        <authorList>
            <person name="Tagirdzhanova G."/>
        </authorList>
    </citation>
    <scope>NUCLEOTIDE SEQUENCE</scope>
</reference>
<name>A0A8H3J266_9LECA</name>
<evidence type="ECO:0008006" key="11">
    <source>
        <dbReference type="Google" id="ProtNLM"/>
    </source>
</evidence>
<dbReference type="AlphaFoldDB" id="A0A8H3J266"/>
<feature type="transmembrane region" description="Helical" evidence="8">
    <location>
        <begin position="431"/>
        <end position="453"/>
    </location>
</feature>
<proteinExistence type="inferred from homology"/>
<organism evidence="9 10">
    <name type="scientific">Heterodermia speciosa</name>
    <dbReference type="NCBI Taxonomy" id="116794"/>
    <lineage>
        <taxon>Eukaryota</taxon>
        <taxon>Fungi</taxon>
        <taxon>Dikarya</taxon>
        <taxon>Ascomycota</taxon>
        <taxon>Pezizomycotina</taxon>
        <taxon>Lecanoromycetes</taxon>
        <taxon>OSLEUM clade</taxon>
        <taxon>Lecanoromycetidae</taxon>
        <taxon>Caliciales</taxon>
        <taxon>Physciaceae</taxon>
        <taxon>Heterodermia</taxon>
    </lineage>
</organism>
<keyword evidence="10" id="KW-1185">Reference proteome</keyword>
<feature type="transmembrane region" description="Helical" evidence="8">
    <location>
        <begin position="257"/>
        <end position="279"/>
    </location>
</feature>
<dbReference type="OrthoDB" id="6132759at2759"/>
<feature type="transmembrane region" description="Helical" evidence="8">
    <location>
        <begin position="360"/>
        <end position="382"/>
    </location>
</feature>
<feature type="transmembrane region" description="Helical" evidence="8">
    <location>
        <begin position="199"/>
        <end position="218"/>
    </location>
</feature>
<evidence type="ECO:0000256" key="8">
    <source>
        <dbReference type="SAM" id="Phobius"/>
    </source>
</evidence>
<evidence type="ECO:0000256" key="7">
    <source>
        <dbReference type="SAM" id="MobiDB-lite"/>
    </source>
</evidence>